<evidence type="ECO:0000256" key="1">
    <source>
        <dbReference type="ARBA" id="ARBA00004123"/>
    </source>
</evidence>
<dbReference type="AlphaFoldDB" id="A0A2B7XWM8"/>
<dbReference type="CDD" id="cd16792">
    <property type="entry name" value="SP-RING_Siz-like"/>
    <property type="match status" value="1"/>
</dbReference>
<dbReference type="Gene3D" id="3.30.40.10">
    <property type="entry name" value="Zinc/RING finger domain, C3HC4 (zinc finger)"/>
    <property type="match status" value="1"/>
</dbReference>
<dbReference type="GO" id="GO:0005634">
    <property type="term" value="C:nucleus"/>
    <property type="evidence" value="ECO:0007669"/>
    <property type="project" value="UniProtKB-SubCell"/>
</dbReference>
<dbReference type="PANTHER" id="PTHR10782">
    <property type="entry name" value="ZINC FINGER MIZ DOMAIN-CONTAINING PROTEIN"/>
    <property type="match status" value="1"/>
</dbReference>
<dbReference type="Proteomes" id="UP000224634">
    <property type="component" value="Unassembled WGS sequence"/>
</dbReference>
<evidence type="ECO:0000259" key="13">
    <source>
        <dbReference type="PROSITE" id="PS51466"/>
    </source>
</evidence>
<keyword evidence="9" id="KW-0539">Nucleus</keyword>
<proteinExistence type="inferred from homology"/>
<evidence type="ECO:0000256" key="2">
    <source>
        <dbReference type="ARBA" id="ARBA00004718"/>
    </source>
</evidence>
<feature type="domain" description="PINIT" evidence="13">
    <location>
        <begin position="116"/>
        <end position="263"/>
    </location>
</feature>
<evidence type="ECO:0000256" key="3">
    <source>
        <dbReference type="ARBA" id="ARBA00005383"/>
    </source>
</evidence>
<evidence type="ECO:0000256" key="5">
    <source>
        <dbReference type="ARBA" id="ARBA00022723"/>
    </source>
</evidence>
<dbReference type="Pfam" id="PF14324">
    <property type="entry name" value="PINIT"/>
    <property type="match status" value="1"/>
</dbReference>
<dbReference type="InterPro" id="IPR036361">
    <property type="entry name" value="SAP_dom_sf"/>
</dbReference>
<evidence type="ECO:0008006" key="16">
    <source>
        <dbReference type="Google" id="ProtNLM"/>
    </source>
</evidence>
<dbReference type="InterPro" id="IPR038654">
    <property type="entry name" value="PINIT_sf"/>
</dbReference>
<sequence>MASRQDPDLYRVEAALRSMRNAELKAILKNEHLVVSGVKAVLQARIIDHFKLLRDSGPIDRYNRFRAMLLGPAAPPAPSTPSYSPPASSYQPSHTARSPHPSLPSRPPATMGHTSQPSFANSPLNFKDSPFYTIVEPLTPVVECKVREHTRDSVDIKVTLSTTVAALLHTEPNLQIMLYCAMDNGLTRYGPCDIAFPQQVELKVNLDEVKANLRGLKNRPGSTRPADITKFIRKKAGYTNHVVMTYALTQKKYFVVVNLVRRHSVDDLVKRLQIRKTISADQVIREMRSRAGDADIVATASVMSLKCPLSTLRISVPCRSSICTHNQCFDAASFLQLQEQAPTWTCPVCNKSVSFEALQVDKYVENILQSTPSSLDQVTVEPNGEWSQPDEENTLGTGQNMTPNGDDDDDDDDDLVEVTHPRLKQEPGSAPLTLMSTPSAQSREPSSVSSVPRPSSNKRPASQVIDLTLSDDDDDEPPRPAKRPTYTGGIPSRFSGRNLFDGSSDLPLGNSHQTNNTNNNASNNTSNHYTFSLPGQNGGTSPSQSSFYYNA</sequence>
<dbReference type="GO" id="GO:0008270">
    <property type="term" value="F:zinc ion binding"/>
    <property type="evidence" value="ECO:0007669"/>
    <property type="project" value="UniProtKB-KW"/>
</dbReference>
<feature type="compositionally biased region" description="Low complexity" evidence="11">
    <location>
        <begin position="510"/>
        <end position="527"/>
    </location>
</feature>
<comment type="pathway">
    <text evidence="2">Protein modification; protein sumoylation.</text>
</comment>
<dbReference type="GO" id="GO:0016925">
    <property type="term" value="P:protein sumoylation"/>
    <property type="evidence" value="ECO:0007669"/>
    <property type="project" value="UniProtKB-UniPathway"/>
</dbReference>
<gene>
    <name evidence="14" type="ORF">AJ80_06439</name>
</gene>
<name>A0A2B7XWM8_POLH7</name>
<dbReference type="SUPFAM" id="SSF68906">
    <property type="entry name" value="SAP domain"/>
    <property type="match status" value="1"/>
</dbReference>
<reference evidence="14 15" key="1">
    <citation type="submission" date="2017-10" db="EMBL/GenBank/DDBJ databases">
        <title>Comparative genomics in systemic dimorphic fungi from Ajellomycetaceae.</title>
        <authorList>
            <person name="Munoz J.F."/>
            <person name="Mcewen J.G."/>
            <person name="Clay O.K."/>
            <person name="Cuomo C.A."/>
        </authorList>
    </citation>
    <scope>NUCLEOTIDE SEQUENCE [LARGE SCALE GENOMIC DNA]</scope>
    <source>
        <strain evidence="14 15">UAMH7299</strain>
    </source>
</reference>
<protein>
    <recommendedName>
        <fullName evidence="16">SP-RING-type domain-containing protein</fullName>
    </recommendedName>
</protein>
<evidence type="ECO:0000256" key="8">
    <source>
        <dbReference type="ARBA" id="ARBA00022833"/>
    </source>
</evidence>
<dbReference type="Pfam" id="PF02037">
    <property type="entry name" value="SAP"/>
    <property type="match status" value="1"/>
</dbReference>
<dbReference type="UniPathway" id="UPA00886"/>
<keyword evidence="7" id="KW-0833">Ubl conjugation pathway</keyword>
<evidence type="ECO:0000256" key="7">
    <source>
        <dbReference type="ARBA" id="ARBA00022786"/>
    </source>
</evidence>
<feature type="compositionally biased region" description="Acidic residues" evidence="11">
    <location>
        <begin position="405"/>
        <end position="416"/>
    </location>
</feature>
<keyword evidence="4" id="KW-0808">Transferase</keyword>
<feature type="region of interest" description="Disordered" evidence="11">
    <location>
        <begin position="73"/>
        <end position="120"/>
    </location>
</feature>
<dbReference type="InterPro" id="IPR013083">
    <property type="entry name" value="Znf_RING/FYVE/PHD"/>
</dbReference>
<dbReference type="OrthoDB" id="28127at2759"/>
<dbReference type="PANTHER" id="PTHR10782:SF100">
    <property type="entry name" value="LIGASE SIZA, PUTATIVE (AFU_ORTHOLOGUE AFUA_6G05240)-RELATED"/>
    <property type="match status" value="1"/>
</dbReference>
<evidence type="ECO:0000313" key="14">
    <source>
        <dbReference type="EMBL" id="PGH13193.1"/>
    </source>
</evidence>
<dbReference type="InterPro" id="IPR003034">
    <property type="entry name" value="SAP_dom"/>
</dbReference>
<evidence type="ECO:0000256" key="6">
    <source>
        <dbReference type="ARBA" id="ARBA00022771"/>
    </source>
</evidence>
<feature type="compositionally biased region" description="Low complexity" evidence="11">
    <location>
        <begin position="438"/>
        <end position="455"/>
    </location>
</feature>
<organism evidence="14 15">
    <name type="scientific">Polytolypa hystricis (strain UAMH7299)</name>
    <dbReference type="NCBI Taxonomy" id="1447883"/>
    <lineage>
        <taxon>Eukaryota</taxon>
        <taxon>Fungi</taxon>
        <taxon>Dikarya</taxon>
        <taxon>Ascomycota</taxon>
        <taxon>Pezizomycotina</taxon>
        <taxon>Eurotiomycetes</taxon>
        <taxon>Eurotiomycetidae</taxon>
        <taxon>Onygenales</taxon>
        <taxon>Onygenales incertae sedis</taxon>
        <taxon>Polytolypa</taxon>
    </lineage>
</organism>
<feature type="domain" description="SP-RING-type" evidence="12">
    <location>
        <begin position="292"/>
        <end position="373"/>
    </location>
</feature>
<evidence type="ECO:0000256" key="4">
    <source>
        <dbReference type="ARBA" id="ARBA00022679"/>
    </source>
</evidence>
<dbReference type="GO" id="GO:0061665">
    <property type="term" value="F:SUMO ligase activity"/>
    <property type="evidence" value="ECO:0007669"/>
    <property type="project" value="TreeGrafter"/>
</dbReference>
<evidence type="ECO:0000256" key="11">
    <source>
        <dbReference type="SAM" id="MobiDB-lite"/>
    </source>
</evidence>
<dbReference type="InterPro" id="IPR004181">
    <property type="entry name" value="Znf_MIZ"/>
</dbReference>
<comment type="caution">
    <text evidence="14">The sequence shown here is derived from an EMBL/GenBank/DDBJ whole genome shotgun (WGS) entry which is preliminary data.</text>
</comment>
<keyword evidence="5" id="KW-0479">Metal-binding</keyword>
<dbReference type="SMART" id="SM00513">
    <property type="entry name" value="SAP"/>
    <property type="match status" value="1"/>
</dbReference>
<dbReference type="Pfam" id="PF02891">
    <property type="entry name" value="zf-MIZ"/>
    <property type="match status" value="1"/>
</dbReference>
<dbReference type="STRING" id="1447883.A0A2B7XWM8"/>
<evidence type="ECO:0000313" key="15">
    <source>
        <dbReference type="Proteomes" id="UP000224634"/>
    </source>
</evidence>
<dbReference type="InterPro" id="IPR023321">
    <property type="entry name" value="PINIT"/>
</dbReference>
<feature type="region of interest" description="Disordered" evidence="11">
    <location>
        <begin position="374"/>
        <end position="551"/>
    </location>
</feature>
<dbReference type="PROSITE" id="PS51044">
    <property type="entry name" value="ZF_SP_RING"/>
    <property type="match status" value="1"/>
</dbReference>
<feature type="compositionally biased region" description="Low complexity" evidence="11">
    <location>
        <begin position="80"/>
        <end position="93"/>
    </location>
</feature>
<feature type="compositionally biased region" description="Polar residues" evidence="11">
    <location>
        <begin position="394"/>
        <end position="403"/>
    </location>
</feature>
<keyword evidence="15" id="KW-1185">Reference proteome</keyword>
<dbReference type="InterPro" id="IPR031141">
    <property type="entry name" value="SIZ1/2_SP-RING"/>
</dbReference>
<dbReference type="EMBL" id="PDNA01000107">
    <property type="protein sequence ID" value="PGH13193.1"/>
    <property type="molecule type" value="Genomic_DNA"/>
</dbReference>
<dbReference type="Gene3D" id="1.10.720.30">
    <property type="entry name" value="SAP domain"/>
    <property type="match status" value="1"/>
</dbReference>
<evidence type="ECO:0000256" key="9">
    <source>
        <dbReference type="ARBA" id="ARBA00023242"/>
    </source>
</evidence>
<evidence type="ECO:0000259" key="12">
    <source>
        <dbReference type="PROSITE" id="PS51044"/>
    </source>
</evidence>
<dbReference type="Gene3D" id="2.60.120.780">
    <property type="entry name" value="PINIT domain"/>
    <property type="match status" value="1"/>
</dbReference>
<dbReference type="PROSITE" id="PS51466">
    <property type="entry name" value="PINIT"/>
    <property type="match status" value="1"/>
</dbReference>
<dbReference type="GO" id="GO:0000785">
    <property type="term" value="C:chromatin"/>
    <property type="evidence" value="ECO:0007669"/>
    <property type="project" value="TreeGrafter"/>
</dbReference>
<keyword evidence="6 10" id="KW-0863">Zinc-finger</keyword>
<comment type="similarity">
    <text evidence="3">Belongs to the PIAS family.</text>
</comment>
<keyword evidence="8" id="KW-0862">Zinc</keyword>
<feature type="compositionally biased region" description="Polar residues" evidence="11">
    <location>
        <begin position="528"/>
        <end position="551"/>
    </location>
</feature>
<evidence type="ECO:0000256" key="10">
    <source>
        <dbReference type="PROSITE-ProRule" id="PRU00452"/>
    </source>
</evidence>
<accession>A0A2B7XWM8</accession>
<comment type="subcellular location">
    <subcellularLocation>
        <location evidence="1">Nucleus</location>
    </subcellularLocation>
</comment>